<evidence type="ECO:0000313" key="2">
    <source>
        <dbReference type="EMBL" id="OGK43717.1"/>
    </source>
</evidence>
<evidence type="ECO:0000313" key="3">
    <source>
        <dbReference type="Proteomes" id="UP000179072"/>
    </source>
</evidence>
<keyword evidence="1" id="KW-0175">Coiled coil</keyword>
<comment type="caution">
    <text evidence="2">The sequence shown here is derived from an EMBL/GenBank/DDBJ whole genome shotgun (WGS) entry which is preliminary data.</text>
</comment>
<sequence>MVKTNASSTLLTRIGKQTLYKQHNTLKKRIAFLNEENHALKMRNIELEDYQKQIRKINDDIVSDLKIRHLTQENEDLRRDIQETQSEIKNLEITLKNIKTAKFFRVWQAYTKIREGLLYLVK</sequence>
<evidence type="ECO:0000256" key="1">
    <source>
        <dbReference type="SAM" id="Coils"/>
    </source>
</evidence>
<reference evidence="2 3" key="1">
    <citation type="journal article" date="2016" name="Nat. Commun.">
        <title>Thousands of microbial genomes shed light on interconnected biogeochemical processes in an aquifer system.</title>
        <authorList>
            <person name="Anantharaman K."/>
            <person name="Brown C.T."/>
            <person name="Hug L.A."/>
            <person name="Sharon I."/>
            <person name="Castelle C.J."/>
            <person name="Probst A.J."/>
            <person name="Thomas B.C."/>
            <person name="Singh A."/>
            <person name="Wilkins M.J."/>
            <person name="Karaoz U."/>
            <person name="Brodie E.L."/>
            <person name="Williams K.H."/>
            <person name="Hubbard S.S."/>
            <person name="Banfield J.F."/>
        </authorList>
    </citation>
    <scope>NUCLEOTIDE SEQUENCE [LARGE SCALE GENOMIC DNA]</scope>
</reference>
<proteinExistence type="predicted"/>
<feature type="coiled-coil region" evidence="1">
    <location>
        <begin position="16"/>
        <end position="101"/>
    </location>
</feature>
<protein>
    <submittedName>
        <fullName evidence="2">Uncharacterized protein</fullName>
    </submittedName>
</protein>
<dbReference type="AlphaFoldDB" id="A0A1F7IK34"/>
<name>A0A1F7IK34_9BACT</name>
<dbReference type="STRING" id="1802060.A2957_00330"/>
<gene>
    <name evidence="2" type="ORF">A2957_00330</name>
</gene>
<dbReference type="EMBL" id="MGAK01000032">
    <property type="protein sequence ID" value="OGK43717.1"/>
    <property type="molecule type" value="Genomic_DNA"/>
</dbReference>
<dbReference type="Proteomes" id="UP000179072">
    <property type="component" value="Unassembled WGS sequence"/>
</dbReference>
<accession>A0A1F7IK34</accession>
<organism evidence="2 3">
    <name type="scientific">Candidatus Roizmanbacteria bacterium RIFCSPLOWO2_01_FULL_38_11</name>
    <dbReference type="NCBI Taxonomy" id="1802060"/>
    <lineage>
        <taxon>Bacteria</taxon>
        <taxon>Candidatus Roizmaniibacteriota</taxon>
    </lineage>
</organism>